<dbReference type="Pfam" id="PF02311">
    <property type="entry name" value="AraC_binding"/>
    <property type="match status" value="1"/>
</dbReference>
<name>A0A4R5L7Q1_9BURK</name>
<evidence type="ECO:0000256" key="1">
    <source>
        <dbReference type="ARBA" id="ARBA00023015"/>
    </source>
</evidence>
<dbReference type="Gene3D" id="2.60.120.10">
    <property type="entry name" value="Jelly Rolls"/>
    <property type="match status" value="1"/>
</dbReference>
<dbReference type="InterPro" id="IPR009057">
    <property type="entry name" value="Homeodomain-like_sf"/>
</dbReference>
<dbReference type="GO" id="GO:0003700">
    <property type="term" value="F:DNA-binding transcription factor activity"/>
    <property type="evidence" value="ECO:0007669"/>
    <property type="project" value="InterPro"/>
</dbReference>
<keyword evidence="2" id="KW-0238">DNA-binding</keyword>
<organism evidence="5 6">
    <name type="scientific">Paraburkholderia guartelaensis</name>
    <dbReference type="NCBI Taxonomy" id="2546446"/>
    <lineage>
        <taxon>Bacteria</taxon>
        <taxon>Pseudomonadati</taxon>
        <taxon>Pseudomonadota</taxon>
        <taxon>Betaproteobacteria</taxon>
        <taxon>Burkholderiales</taxon>
        <taxon>Burkholderiaceae</taxon>
        <taxon>Paraburkholderia</taxon>
    </lineage>
</organism>
<accession>A0A4R5L7Q1</accession>
<dbReference type="PANTHER" id="PTHR46796:SF13">
    <property type="entry name" value="HTH-TYPE TRANSCRIPTIONAL ACTIVATOR RHAS"/>
    <property type="match status" value="1"/>
</dbReference>
<dbReference type="InterPro" id="IPR018062">
    <property type="entry name" value="HTH_AraC-typ_CS"/>
</dbReference>
<gene>
    <name evidence="5" type="ORF">E1N52_27570</name>
</gene>
<dbReference type="Gene3D" id="1.10.10.60">
    <property type="entry name" value="Homeodomain-like"/>
    <property type="match status" value="2"/>
</dbReference>
<evidence type="ECO:0000256" key="2">
    <source>
        <dbReference type="ARBA" id="ARBA00023125"/>
    </source>
</evidence>
<dbReference type="InterPro" id="IPR050204">
    <property type="entry name" value="AraC_XylS_family_regulators"/>
</dbReference>
<dbReference type="PANTHER" id="PTHR46796">
    <property type="entry name" value="HTH-TYPE TRANSCRIPTIONAL ACTIVATOR RHAS-RELATED"/>
    <property type="match status" value="1"/>
</dbReference>
<keyword evidence="1" id="KW-0805">Transcription regulation</keyword>
<comment type="caution">
    <text evidence="5">The sequence shown here is derived from an EMBL/GenBank/DDBJ whole genome shotgun (WGS) entry which is preliminary data.</text>
</comment>
<evidence type="ECO:0000313" key="5">
    <source>
        <dbReference type="EMBL" id="TDG04931.1"/>
    </source>
</evidence>
<dbReference type="EMBL" id="SMOD01000024">
    <property type="protein sequence ID" value="TDG04931.1"/>
    <property type="molecule type" value="Genomic_DNA"/>
</dbReference>
<dbReference type="CDD" id="cd06976">
    <property type="entry name" value="cupin_MtlR-like_N"/>
    <property type="match status" value="1"/>
</dbReference>
<dbReference type="InterPro" id="IPR018060">
    <property type="entry name" value="HTH_AraC"/>
</dbReference>
<dbReference type="SMART" id="SM00342">
    <property type="entry name" value="HTH_ARAC"/>
    <property type="match status" value="1"/>
</dbReference>
<dbReference type="PROSITE" id="PS00041">
    <property type="entry name" value="HTH_ARAC_FAMILY_1"/>
    <property type="match status" value="1"/>
</dbReference>
<reference evidence="5 6" key="1">
    <citation type="submission" date="2019-03" db="EMBL/GenBank/DDBJ databases">
        <title>Paraburkholderia sp. isolated from native Mimosa gymnas in Guartela State Park, Brazil.</title>
        <authorList>
            <person name="Paulitsch F."/>
            <person name="Hungria M."/>
            <person name="Delamuta J.R.M."/>
            <person name="Ribeiro R.A."/>
            <person name="Dall'Agnol R."/>
            <person name="Silva J.S.B."/>
        </authorList>
    </citation>
    <scope>NUCLEOTIDE SEQUENCE [LARGE SCALE GENOMIC DNA]</scope>
    <source>
        <strain evidence="5 6">CNPSo 3008</strain>
    </source>
</reference>
<evidence type="ECO:0000313" key="6">
    <source>
        <dbReference type="Proteomes" id="UP000295606"/>
    </source>
</evidence>
<evidence type="ECO:0000256" key="3">
    <source>
        <dbReference type="ARBA" id="ARBA00023163"/>
    </source>
</evidence>
<dbReference type="PROSITE" id="PS01124">
    <property type="entry name" value="HTH_ARAC_FAMILY_2"/>
    <property type="match status" value="1"/>
</dbReference>
<dbReference type="InterPro" id="IPR003313">
    <property type="entry name" value="AraC-bd"/>
</dbReference>
<dbReference type="SUPFAM" id="SSF51182">
    <property type="entry name" value="RmlC-like cupins"/>
    <property type="match status" value="1"/>
</dbReference>
<dbReference type="Proteomes" id="UP000295606">
    <property type="component" value="Unassembled WGS sequence"/>
</dbReference>
<sequence length="297" mass="33003">MNPDLELVHTRQDESFRAWVHDYPHTVAKWHFHPEYEVHVIRASSGKFFVGDHIGDFLPGNIVLTGPNLPHNWVTDSDGGASVPSRDLVLQFSRDAVEKMVAAFAELSPAMALIDQASRGVQFPDALGLAIAPVMQEVSGAHGARRVMLLMSILDQLIACTSRKLLAGPAYNVSAQRYMSSTINQVLSYIQQNLAGNLREVDVAEMSSMSVSTFTRFFKRHTGCTFVQYQNRLRLNEACELLMCSDLGVTDICYRVGFNNVSNFNRQFLAQKGIPPSKFRALHQLNDAQSHAHKAAA</sequence>
<keyword evidence="3" id="KW-0804">Transcription</keyword>
<dbReference type="Pfam" id="PF12833">
    <property type="entry name" value="HTH_18"/>
    <property type="match status" value="1"/>
</dbReference>
<dbReference type="OrthoDB" id="9816011at2"/>
<dbReference type="AlphaFoldDB" id="A0A4R5L7Q1"/>
<dbReference type="SUPFAM" id="SSF46689">
    <property type="entry name" value="Homeodomain-like"/>
    <property type="match status" value="2"/>
</dbReference>
<dbReference type="InterPro" id="IPR014710">
    <property type="entry name" value="RmlC-like_jellyroll"/>
</dbReference>
<dbReference type="GO" id="GO:0043565">
    <property type="term" value="F:sequence-specific DNA binding"/>
    <property type="evidence" value="ECO:0007669"/>
    <property type="project" value="InterPro"/>
</dbReference>
<evidence type="ECO:0000259" key="4">
    <source>
        <dbReference type="PROSITE" id="PS01124"/>
    </source>
</evidence>
<dbReference type="InterPro" id="IPR011051">
    <property type="entry name" value="RmlC_Cupin_sf"/>
</dbReference>
<dbReference type="RefSeq" id="WP_133185956.1">
    <property type="nucleotide sequence ID" value="NZ_SMOD01000024.1"/>
</dbReference>
<protein>
    <submittedName>
        <fullName evidence="5">AraC family transcriptional regulator</fullName>
    </submittedName>
</protein>
<feature type="domain" description="HTH araC/xylS-type" evidence="4">
    <location>
        <begin position="184"/>
        <end position="282"/>
    </location>
</feature>
<proteinExistence type="predicted"/>